<dbReference type="SUPFAM" id="SSF55931">
    <property type="entry name" value="Glutamine synthetase/guanido kinase"/>
    <property type="match status" value="1"/>
</dbReference>
<reference evidence="5 6" key="1">
    <citation type="submission" date="2016-10" db="EMBL/GenBank/DDBJ databases">
        <title>Comparative genomics between deep and shallow subseafloor isolates.</title>
        <authorList>
            <person name="Ishii S."/>
            <person name="Miller J.R."/>
            <person name="Sutton G."/>
            <person name="Suzuki S."/>
            <person name="Methe B."/>
            <person name="Inagaki F."/>
            <person name="Imachi H."/>
        </authorList>
    </citation>
    <scope>NUCLEOTIDE SEQUENCE [LARGE SCALE GENOMIC DNA]</scope>
    <source>
        <strain evidence="5 6">A8p</strain>
    </source>
</reference>
<dbReference type="KEGG" id="msub:BK009_02185"/>
<gene>
    <name evidence="5" type="ORF">BK009_02185</name>
</gene>
<dbReference type="InterPro" id="IPR014746">
    <property type="entry name" value="Gln_synth/guanido_kin_cat_dom"/>
</dbReference>
<dbReference type="PROSITE" id="PS51987">
    <property type="entry name" value="GS_CATALYTIC"/>
    <property type="match status" value="1"/>
</dbReference>
<dbReference type="AlphaFoldDB" id="A0A2H4VNB3"/>
<sequence>MNKIKDISNSQIRFIRVLWCDNANIIRAKAVCVDSVNDQEVAVGISRGQQGVPVMYDGVVAGCGLDPVGEITLKGDMSTLTPIPYAPGHARVMGDMFIEDKVWENCPRGFLKRMITKLQKEGLEVKAAFENEFYLLKQKWKNNHKNIRNGLSVEPSDFTPFSSSFSMDLNHNIIMDIVEALIVQNITVEQYYPESGPGQHEITVGYTDALGAASNQIVFRETVKAIASKHNLRGSFLPKIFPDKAANGCHLHLSLWKDDKNILHDPECKYGLSETGKQFIAGILYHLPALMAITTPIPRSYRRIRPQMWSGAYQVWGLNNREAAIRVIREDDGKVRHFELKTVDASANPYLALGVVIAAGLDGIQEKMVLEKPVQLDPATLSTREMDEMGVKPLPGNMGETLDNLEKDEVILNAMGENLSRSYLAVKKTEYETLKNLPSAKEVELLLEKY</sequence>
<dbReference type="GO" id="GO:0006542">
    <property type="term" value="P:glutamine biosynthetic process"/>
    <property type="evidence" value="ECO:0007669"/>
    <property type="project" value="InterPro"/>
</dbReference>
<evidence type="ECO:0000313" key="5">
    <source>
        <dbReference type="EMBL" id="AUB59587.1"/>
    </source>
</evidence>
<evidence type="ECO:0000313" key="6">
    <source>
        <dbReference type="Proteomes" id="UP000232631"/>
    </source>
</evidence>
<dbReference type="EMBL" id="CP017768">
    <property type="protein sequence ID" value="AUB59587.1"/>
    <property type="molecule type" value="Genomic_DNA"/>
</dbReference>
<dbReference type="PANTHER" id="PTHR43785:SF2">
    <property type="entry name" value="TYPE-1 GLUTAMINE SYNTHETASE 1"/>
    <property type="match status" value="1"/>
</dbReference>
<accession>A0A2H4VNB3</accession>
<comment type="similarity">
    <text evidence="2 3">Belongs to the glutamine synthetase family.</text>
</comment>
<evidence type="ECO:0000256" key="1">
    <source>
        <dbReference type="ARBA" id="ARBA00022598"/>
    </source>
</evidence>
<dbReference type="PANTHER" id="PTHR43785">
    <property type="entry name" value="GAMMA-GLUTAMYLPUTRESCINE SYNTHETASE"/>
    <property type="match status" value="1"/>
</dbReference>
<protein>
    <submittedName>
        <fullName evidence="5">Glutamine synthetase</fullName>
    </submittedName>
</protein>
<proteinExistence type="inferred from homology"/>
<feature type="domain" description="GS catalytic" evidence="4">
    <location>
        <begin position="107"/>
        <end position="450"/>
    </location>
</feature>
<dbReference type="GeneID" id="35125252"/>
<dbReference type="InterPro" id="IPR036651">
    <property type="entry name" value="Gln_synt_N_sf"/>
</dbReference>
<evidence type="ECO:0000259" key="4">
    <source>
        <dbReference type="PROSITE" id="PS51987"/>
    </source>
</evidence>
<dbReference type="RefSeq" id="WP_100908890.1">
    <property type="nucleotide sequence ID" value="NZ_CP017768.1"/>
</dbReference>
<dbReference type="SUPFAM" id="SSF54368">
    <property type="entry name" value="Glutamine synthetase, N-terminal domain"/>
    <property type="match status" value="1"/>
</dbReference>
<organism evidence="5 6">
    <name type="scientific">Methanobacterium subterraneum</name>
    <dbReference type="NCBI Taxonomy" id="59277"/>
    <lineage>
        <taxon>Archaea</taxon>
        <taxon>Methanobacteriati</taxon>
        <taxon>Methanobacteriota</taxon>
        <taxon>Methanomada group</taxon>
        <taxon>Methanobacteria</taxon>
        <taxon>Methanobacteriales</taxon>
        <taxon>Methanobacteriaceae</taxon>
        <taxon>Methanobacterium</taxon>
    </lineage>
</organism>
<dbReference type="Gene3D" id="3.10.20.70">
    <property type="entry name" value="Glutamine synthetase, N-terminal domain"/>
    <property type="match status" value="1"/>
</dbReference>
<evidence type="ECO:0000256" key="3">
    <source>
        <dbReference type="RuleBase" id="RU000384"/>
    </source>
</evidence>
<name>A0A2H4VNB3_9EURY</name>
<evidence type="ECO:0000256" key="2">
    <source>
        <dbReference type="PROSITE-ProRule" id="PRU01331"/>
    </source>
</evidence>
<dbReference type="SMART" id="SM01230">
    <property type="entry name" value="Gln-synt_C"/>
    <property type="match status" value="1"/>
</dbReference>
<dbReference type="Gene3D" id="3.30.590.10">
    <property type="entry name" value="Glutamine synthetase/guanido kinase, catalytic domain"/>
    <property type="match status" value="1"/>
</dbReference>
<dbReference type="Pfam" id="PF00120">
    <property type="entry name" value="Gln-synt_C"/>
    <property type="match status" value="1"/>
</dbReference>
<dbReference type="GO" id="GO:0004356">
    <property type="term" value="F:glutamine synthetase activity"/>
    <property type="evidence" value="ECO:0007669"/>
    <property type="project" value="InterPro"/>
</dbReference>
<dbReference type="Proteomes" id="UP000232631">
    <property type="component" value="Chromosome"/>
</dbReference>
<keyword evidence="1" id="KW-0436">Ligase</keyword>
<dbReference type="InterPro" id="IPR008146">
    <property type="entry name" value="Gln_synth_cat_dom"/>
</dbReference>
<keyword evidence="6" id="KW-1185">Reference proteome</keyword>